<sequence>MPVTYDLAARFAQTSGLLYFVALFAGVALYAVWPRNQGRFDAAARLPLDEE</sequence>
<name>A0A8H8WZ67_9HYPH</name>
<evidence type="ECO:0000313" key="3">
    <source>
        <dbReference type="Proteomes" id="UP000663508"/>
    </source>
</evidence>
<accession>A0A8H8WZ67</accession>
<dbReference type="CDD" id="cd01324">
    <property type="entry name" value="cbb3_Oxidase_CcoQ"/>
    <property type="match status" value="1"/>
</dbReference>
<dbReference type="Pfam" id="PF05545">
    <property type="entry name" value="FixQ"/>
    <property type="match status" value="1"/>
</dbReference>
<keyword evidence="1" id="KW-0812">Transmembrane</keyword>
<evidence type="ECO:0000256" key="1">
    <source>
        <dbReference type="SAM" id="Phobius"/>
    </source>
</evidence>
<organism evidence="2 3">
    <name type="scientific">Methylobacterium indicum</name>
    <dbReference type="NCBI Taxonomy" id="1775910"/>
    <lineage>
        <taxon>Bacteria</taxon>
        <taxon>Pseudomonadati</taxon>
        <taxon>Pseudomonadota</taxon>
        <taxon>Alphaproteobacteria</taxon>
        <taxon>Hyphomicrobiales</taxon>
        <taxon>Methylobacteriaceae</taxon>
        <taxon>Methylobacterium</taxon>
    </lineage>
</organism>
<dbReference type="EMBL" id="AP024145">
    <property type="protein sequence ID" value="BCM87134.1"/>
    <property type="molecule type" value="Genomic_DNA"/>
</dbReference>
<proteinExistence type="predicted"/>
<evidence type="ECO:0008006" key="4">
    <source>
        <dbReference type="Google" id="ProtNLM"/>
    </source>
</evidence>
<dbReference type="AlphaFoldDB" id="A0A8H8WZ67"/>
<reference evidence="2" key="1">
    <citation type="submission" date="2020-11" db="EMBL/GenBank/DDBJ databases">
        <title>Complete genome sequence of a novel pathogenic Methylobacterium strain isolated from rice in Vietnam.</title>
        <authorList>
            <person name="Lai K."/>
            <person name="Okazaki S."/>
            <person name="Higashi K."/>
            <person name="Mori H."/>
            <person name="Toyoda A."/>
            <person name="Kurokawa K."/>
        </authorList>
    </citation>
    <scope>NUCLEOTIDE SEQUENCE</scope>
    <source>
        <strain evidence="2">VL1</strain>
    </source>
</reference>
<feature type="transmembrane region" description="Helical" evidence="1">
    <location>
        <begin position="16"/>
        <end position="33"/>
    </location>
</feature>
<evidence type="ECO:0000313" key="2">
    <source>
        <dbReference type="EMBL" id="BCM87134.1"/>
    </source>
</evidence>
<gene>
    <name evidence="2" type="ORF">mvi_55950</name>
</gene>
<dbReference type="KEGG" id="mind:mvi_55950"/>
<keyword evidence="1" id="KW-0472">Membrane</keyword>
<keyword evidence="1" id="KW-1133">Transmembrane helix</keyword>
<dbReference type="InterPro" id="IPR008621">
    <property type="entry name" value="Cbb3-typ_cyt_oxidase_comp"/>
</dbReference>
<dbReference type="Proteomes" id="UP000663508">
    <property type="component" value="Chromosome"/>
</dbReference>
<dbReference type="RefSeq" id="WP_420865467.1">
    <property type="nucleotide sequence ID" value="NZ_AP024145.1"/>
</dbReference>
<protein>
    <recommendedName>
        <fullName evidence="4">Cytochrome C oxidase</fullName>
    </recommendedName>
</protein>